<dbReference type="EMBL" id="JBHULN010000015">
    <property type="protein sequence ID" value="MFD2573145.1"/>
    <property type="molecule type" value="Genomic_DNA"/>
</dbReference>
<evidence type="ECO:0000313" key="4">
    <source>
        <dbReference type="Proteomes" id="UP001597469"/>
    </source>
</evidence>
<sequence length="249" mass="26724">MKTFKSLIVAFCITLLSQLTMAQSGTAQLVKRPHQVGTYDKLNVRFALQIRITEGDADAVEVEAEPEMQDRVQVGVKNGELTVEIPEDRMLYNETKSRKGGTNRNSKPVMVTIHVARLSQIKAAVACTIESSLPIKSDQLAITLKRASSLTAPIAVQTLTINADEASKLNLEGTAQKATIVCQQASRLNADKLTIGSANIKLQGSSNATVHVTETLSASADGVSTLTYSGNPKVESEVTTGLSKIRRAD</sequence>
<comment type="caution">
    <text evidence="3">The sequence shown here is derived from an EMBL/GenBank/DDBJ whole genome shotgun (WGS) entry which is preliminary data.</text>
</comment>
<proteinExistence type="predicted"/>
<feature type="domain" description="Putative auto-transporter adhesin head GIN" evidence="2">
    <location>
        <begin position="39"/>
        <end position="232"/>
    </location>
</feature>
<evidence type="ECO:0000259" key="2">
    <source>
        <dbReference type="Pfam" id="PF10988"/>
    </source>
</evidence>
<keyword evidence="4" id="KW-1185">Reference proteome</keyword>
<protein>
    <submittedName>
        <fullName evidence="3">Head GIN domain-containing protein</fullName>
    </submittedName>
</protein>
<keyword evidence="1" id="KW-0732">Signal</keyword>
<feature type="signal peptide" evidence="1">
    <location>
        <begin position="1"/>
        <end position="22"/>
    </location>
</feature>
<dbReference type="Pfam" id="PF10988">
    <property type="entry name" value="DUF2807"/>
    <property type="match status" value="1"/>
</dbReference>
<feature type="chain" id="PRO_5045930084" evidence="1">
    <location>
        <begin position="23"/>
        <end position="249"/>
    </location>
</feature>
<dbReference type="InterPro" id="IPR021255">
    <property type="entry name" value="DUF2807"/>
</dbReference>
<organism evidence="3 4">
    <name type="scientific">Spirosoma soli</name>
    <dbReference type="NCBI Taxonomy" id="1770529"/>
    <lineage>
        <taxon>Bacteria</taxon>
        <taxon>Pseudomonadati</taxon>
        <taxon>Bacteroidota</taxon>
        <taxon>Cytophagia</taxon>
        <taxon>Cytophagales</taxon>
        <taxon>Cytophagaceae</taxon>
        <taxon>Spirosoma</taxon>
    </lineage>
</organism>
<dbReference type="RefSeq" id="WP_381525740.1">
    <property type="nucleotide sequence ID" value="NZ_JBHULN010000015.1"/>
</dbReference>
<evidence type="ECO:0000313" key="3">
    <source>
        <dbReference type="EMBL" id="MFD2573145.1"/>
    </source>
</evidence>
<dbReference type="Gene3D" id="2.160.20.120">
    <property type="match status" value="1"/>
</dbReference>
<dbReference type="Proteomes" id="UP001597469">
    <property type="component" value="Unassembled WGS sequence"/>
</dbReference>
<evidence type="ECO:0000256" key="1">
    <source>
        <dbReference type="SAM" id="SignalP"/>
    </source>
</evidence>
<accession>A0ABW5M821</accession>
<gene>
    <name evidence="3" type="ORF">ACFSUS_21060</name>
</gene>
<name>A0ABW5M821_9BACT</name>
<reference evidence="4" key="1">
    <citation type="journal article" date="2019" name="Int. J. Syst. Evol. Microbiol.">
        <title>The Global Catalogue of Microorganisms (GCM) 10K type strain sequencing project: providing services to taxonomists for standard genome sequencing and annotation.</title>
        <authorList>
            <consortium name="The Broad Institute Genomics Platform"/>
            <consortium name="The Broad Institute Genome Sequencing Center for Infectious Disease"/>
            <person name="Wu L."/>
            <person name="Ma J."/>
        </authorList>
    </citation>
    <scope>NUCLEOTIDE SEQUENCE [LARGE SCALE GENOMIC DNA]</scope>
    <source>
        <strain evidence="4">KCTC 42805</strain>
    </source>
</reference>